<dbReference type="PANTHER" id="PTHR24320">
    <property type="entry name" value="RETINOL DEHYDROGENASE"/>
    <property type="match status" value="1"/>
</dbReference>
<sequence length="337" mass="36508">MAPYAKIHQNPQGPGDARPTALQIIADEKLTNKWSDRTALITGGSSGIGVETARALHATGARIFITTRDVAKAEKVRADILSSSPSKVPIEIIEMELDSLASVRAGAAEFLSKSEKLNILINNAGVMASPEGKTQDGFELQMGTNHLSHFLLTKLLLPTLRESSSPAFASRVINVSSMGHHHAVGGLSPEVLADLNFEKTPYDPWQAYGRSKLANILHANQIERVYGSDPERPIHAFSLHPGGITTELWRHLNNETPEDKGFGNIWKNIPQGAATTVWCATAAVWEGKPGAYCEDCAKSNLDPEPYGRGVPGYAPFTQDEAAEKGLWKISKQLVGER</sequence>
<evidence type="ECO:0000313" key="4">
    <source>
        <dbReference type="Proteomes" id="UP000800235"/>
    </source>
</evidence>
<dbReference type="Pfam" id="PF00106">
    <property type="entry name" value="adh_short"/>
    <property type="match status" value="1"/>
</dbReference>
<reference evidence="3" key="1">
    <citation type="journal article" date="2020" name="Stud. Mycol.">
        <title>101 Dothideomycetes genomes: a test case for predicting lifestyles and emergence of pathogens.</title>
        <authorList>
            <person name="Haridas S."/>
            <person name="Albert R."/>
            <person name="Binder M."/>
            <person name="Bloem J."/>
            <person name="Labutti K."/>
            <person name="Salamov A."/>
            <person name="Andreopoulos B."/>
            <person name="Baker S."/>
            <person name="Barry K."/>
            <person name="Bills G."/>
            <person name="Bluhm B."/>
            <person name="Cannon C."/>
            <person name="Castanera R."/>
            <person name="Culley D."/>
            <person name="Daum C."/>
            <person name="Ezra D."/>
            <person name="Gonzalez J."/>
            <person name="Henrissat B."/>
            <person name="Kuo A."/>
            <person name="Liang C."/>
            <person name="Lipzen A."/>
            <person name="Lutzoni F."/>
            <person name="Magnuson J."/>
            <person name="Mondo S."/>
            <person name="Nolan M."/>
            <person name="Ohm R."/>
            <person name="Pangilinan J."/>
            <person name="Park H.-J."/>
            <person name="Ramirez L."/>
            <person name="Alfaro M."/>
            <person name="Sun H."/>
            <person name="Tritt A."/>
            <person name="Yoshinaga Y."/>
            <person name="Zwiers L.-H."/>
            <person name="Turgeon B."/>
            <person name="Goodwin S."/>
            <person name="Spatafora J."/>
            <person name="Crous P."/>
            <person name="Grigoriev I."/>
        </authorList>
    </citation>
    <scope>NUCLEOTIDE SEQUENCE</scope>
    <source>
        <strain evidence="3">CBS 130266</strain>
    </source>
</reference>
<evidence type="ECO:0000256" key="2">
    <source>
        <dbReference type="ARBA" id="ARBA00023002"/>
    </source>
</evidence>
<gene>
    <name evidence="3" type="ORF">EJ08DRAFT_671145</name>
</gene>
<accession>A0A9P4TXT7</accession>
<comment type="caution">
    <text evidence="3">The sequence shown here is derived from an EMBL/GenBank/DDBJ whole genome shotgun (WGS) entry which is preliminary data.</text>
</comment>
<dbReference type="InterPro" id="IPR036291">
    <property type="entry name" value="NAD(P)-bd_dom_sf"/>
</dbReference>
<dbReference type="PRINTS" id="PR00081">
    <property type="entry name" value="GDHRDH"/>
</dbReference>
<protein>
    <submittedName>
        <fullName evidence="3">Short-chain dehydrogenase/reductase-like protein</fullName>
    </submittedName>
</protein>
<dbReference type="EMBL" id="MU007049">
    <property type="protein sequence ID" value="KAF2429188.1"/>
    <property type="molecule type" value="Genomic_DNA"/>
</dbReference>
<dbReference type="SUPFAM" id="SSF51735">
    <property type="entry name" value="NAD(P)-binding Rossmann-fold domains"/>
    <property type="match status" value="1"/>
</dbReference>
<dbReference type="InterPro" id="IPR002347">
    <property type="entry name" value="SDR_fam"/>
</dbReference>
<dbReference type="OrthoDB" id="191139at2759"/>
<comment type="similarity">
    <text evidence="1">Belongs to the short-chain dehydrogenases/reductases (SDR) family.</text>
</comment>
<dbReference type="PANTHER" id="PTHR24320:SF272">
    <property type="entry name" value="NAD(P)-BINDING ROSSMANN-FOLD SUPERFAMILY PROTEIN"/>
    <property type="match status" value="1"/>
</dbReference>
<dbReference type="AlphaFoldDB" id="A0A9P4TXT7"/>
<proteinExistence type="inferred from homology"/>
<evidence type="ECO:0000256" key="1">
    <source>
        <dbReference type="ARBA" id="ARBA00006484"/>
    </source>
</evidence>
<dbReference type="Gene3D" id="3.40.50.720">
    <property type="entry name" value="NAD(P)-binding Rossmann-like Domain"/>
    <property type="match status" value="1"/>
</dbReference>
<dbReference type="Proteomes" id="UP000800235">
    <property type="component" value="Unassembled WGS sequence"/>
</dbReference>
<keyword evidence="2" id="KW-0560">Oxidoreductase</keyword>
<dbReference type="GO" id="GO:0016491">
    <property type="term" value="F:oxidoreductase activity"/>
    <property type="evidence" value="ECO:0007669"/>
    <property type="project" value="UniProtKB-KW"/>
</dbReference>
<keyword evidence="4" id="KW-1185">Reference proteome</keyword>
<organism evidence="3 4">
    <name type="scientific">Tothia fuscella</name>
    <dbReference type="NCBI Taxonomy" id="1048955"/>
    <lineage>
        <taxon>Eukaryota</taxon>
        <taxon>Fungi</taxon>
        <taxon>Dikarya</taxon>
        <taxon>Ascomycota</taxon>
        <taxon>Pezizomycotina</taxon>
        <taxon>Dothideomycetes</taxon>
        <taxon>Pleosporomycetidae</taxon>
        <taxon>Venturiales</taxon>
        <taxon>Cylindrosympodiaceae</taxon>
        <taxon>Tothia</taxon>
    </lineage>
</organism>
<name>A0A9P4TXT7_9PEZI</name>
<evidence type="ECO:0000313" key="3">
    <source>
        <dbReference type="EMBL" id="KAF2429188.1"/>
    </source>
</evidence>